<organism evidence="2">
    <name type="scientific">Brassica oleracea</name>
    <name type="common">Wild cabbage</name>
    <dbReference type="NCBI Taxonomy" id="3712"/>
    <lineage>
        <taxon>Eukaryota</taxon>
        <taxon>Viridiplantae</taxon>
        <taxon>Streptophyta</taxon>
        <taxon>Embryophyta</taxon>
        <taxon>Tracheophyta</taxon>
        <taxon>Spermatophyta</taxon>
        <taxon>Magnoliopsida</taxon>
        <taxon>eudicotyledons</taxon>
        <taxon>Gunneridae</taxon>
        <taxon>Pentapetalae</taxon>
        <taxon>rosids</taxon>
        <taxon>malvids</taxon>
        <taxon>Brassicales</taxon>
        <taxon>Brassicaceae</taxon>
        <taxon>Brassiceae</taxon>
        <taxon>Brassica</taxon>
    </lineage>
</organism>
<evidence type="ECO:0000256" key="1">
    <source>
        <dbReference type="SAM" id="MobiDB-lite"/>
    </source>
</evidence>
<proteinExistence type="predicted"/>
<accession>A0A3P6AHJ4</accession>
<sequence length="304" mass="34940">MPATTNSHSQSSGESQTVNGLLPLLKSSIIEYPNGEEVTASFIYEIIGKHRSKCFRLDHEVKDCLVAKHQAREEQRQTQSAKDSVVEGVRKDIQSLVPERFEPYRFSASKDDDVNREVHHRQEGGDYRYEVRRQGERYKLRHDHESHSRRAYKEPPRDCYPRHSRSYNERDEGSHHTRLTRDDARHRISTQNRNDHLNASRDRRIGRRDETSSTKITKEQSAGGNPLRTPTKPMQHKSFDDAMGEVREAMTQYTRVADPTESAARRDRMRMAEEAGEFEAVSAGIVQNSLGAVENSNQNNDLAP</sequence>
<feature type="compositionally biased region" description="Basic and acidic residues" evidence="1">
    <location>
        <begin position="107"/>
        <end position="186"/>
    </location>
</feature>
<reference evidence="2" key="1">
    <citation type="submission" date="2018-11" db="EMBL/GenBank/DDBJ databases">
        <authorList>
            <consortium name="Genoscope - CEA"/>
            <person name="William W."/>
        </authorList>
    </citation>
    <scope>NUCLEOTIDE SEQUENCE</scope>
</reference>
<dbReference type="EMBL" id="LR031872">
    <property type="protein sequence ID" value="VDC89105.1"/>
    <property type="molecule type" value="Genomic_DNA"/>
</dbReference>
<feature type="non-terminal residue" evidence="2">
    <location>
        <position position="1"/>
    </location>
</feature>
<name>A0A3P6AHJ4_BRAOL</name>
<feature type="region of interest" description="Disordered" evidence="1">
    <location>
        <begin position="107"/>
        <end position="237"/>
    </location>
</feature>
<gene>
    <name evidence="2" type="ORF">BOLC3T14675H</name>
</gene>
<dbReference type="AlphaFoldDB" id="A0A3P6AHJ4"/>
<feature type="non-terminal residue" evidence="2">
    <location>
        <position position="304"/>
    </location>
</feature>
<evidence type="ECO:0000313" key="2">
    <source>
        <dbReference type="EMBL" id="VDC89105.1"/>
    </source>
</evidence>
<feature type="compositionally biased region" description="Basic and acidic residues" evidence="1">
    <location>
        <begin position="193"/>
        <end position="218"/>
    </location>
</feature>
<protein>
    <submittedName>
        <fullName evidence="2">Uncharacterized protein</fullName>
    </submittedName>
</protein>